<name>A0A7V2ZJL7_9BACT</name>
<feature type="transmembrane region" description="Helical" evidence="6">
    <location>
        <begin position="266"/>
        <end position="284"/>
    </location>
</feature>
<keyword evidence="3 6" id="KW-0812">Transmembrane</keyword>
<evidence type="ECO:0000256" key="2">
    <source>
        <dbReference type="ARBA" id="ARBA00007511"/>
    </source>
</evidence>
<feature type="transmembrane region" description="Helical" evidence="6">
    <location>
        <begin position="63"/>
        <end position="80"/>
    </location>
</feature>
<dbReference type="AlphaFoldDB" id="A0A7V2ZJL7"/>
<feature type="transmembrane region" description="Helical" evidence="6">
    <location>
        <begin position="241"/>
        <end position="260"/>
    </location>
</feature>
<comment type="similarity">
    <text evidence="2">Belongs to the TerC family.</text>
</comment>
<comment type="caution">
    <text evidence="7">The sequence shown here is derived from an EMBL/GenBank/DDBJ whole genome shotgun (WGS) entry which is preliminary data.</text>
</comment>
<gene>
    <name evidence="7" type="ORF">ENS31_06225</name>
</gene>
<proteinExistence type="inferred from homology"/>
<feature type="transmembrane region" description="Helical" evidence="6">
    <location>
        <begin position="21"/>
        <end position="43"/>
    </location>
</feature>
<dbReference type="PANTHER" id="PTHR30238">
    <property type="entry name" value="MEMBRANE BOUND PREDICTED REDOX MODULATOR"/>
    <property type="match status" value="1"/>
</dbReference>
<feature type="transmembrane region" description="Helical" evidence="6">
    <location>
        <begin position="208"/>
        <end position="229"/>
    </location>
</feature>
<accession>A0A7V2ZJL7</accession>
<feature type="transmembrane region" description="Helical" evidence="6">
    <location>
        <begin position="174"/>
        <end position="202"/>
    </location>
</feature>
<dbReference type="Pfam" id="PF03741">
    <property type="entry name" value="TerC"/>
    <property type="match status" value="1"/>
</dbReference>
<protein>
    <submittedName>
        <fullName evidence="7">TerC/Alx family metal homeostasis membrane protein</fullName>
    </submittedName>
</protein>
<dbReference type="InterPro" id="IPR022369">
    <property type="entry name" value="Integral_membrane_TerC_rswitch"/>
</dbReference>
<organism evidence="7">
    <name type="scientific">Ignavibacterium album</name>
    <dbReference type="NCBI Taxonomy" id="591197"/>
    <lineage>
        <taxon>Bacteria</taxon>
        <taxon>Pseudomonadati</taxon>
        <taxon>Ignavibacteriota</taxon>
        <taxon>Ignavibacteria</taxon>
        <taxon>Ignavibacteriales</taxon>
        <taxon>Ignavibacteriaceae</taxon>
        <taxon>Ignavibacterium</taxon>
    </lineage>
</organism>
<sequence>MLMIDLYVTDHRRGKITLKASLIWSGIWIITALLFNVFLYFYLEDGHQKAIEFLTGYIIEKSLSVDNLFVFLMIFSVMNVKAEHQPHILKWGILGAIFFRIIFILAGVALINIFHPIIYVFGALLIYAAYKMAFGSDEKIDVKNNWLIKIFVKYFKLKTDYDGRKFFIKENGKTYITTMFLTLLLIESSDIVFAIDSIPAIIAITRDTFIIISSNIFAILGLRALYFALAGLVDLFKYLKYGVALLLFYVGIKMLISDFYKIPTEISLIIIITILTASILLSLIKKKRFSE</sequence>
<dbReference type="EMBL" id="DSUJ01000008">
    <property type="protein sequence ID" value="HFI91116.1"/>
    <property type="molecule type" value="Genomic_DNA"/>
</dbReference>
<dbReference type="GO" id="GO:0016020">
    <property type="term" value="C:membrane"/>
    <property type="evidence" value="ECO:0007669"/>
    <property type="project" value="UniProtKB-SubCell"/>
</dbReference>
<dbReference type="PANTHER" id="PTHR30238:SF0">
    <property type="entry name" value="THYLAKOID MEMBRANE PROTEIN TERC, CHLOROPLASTIC"/>
    <property type="match status" value="1"/>
</dbReference>
<evidence type="ECO:0000256" key="4">
    <source>
        <dbReference type="ARBA" id="ARBA00022989"/>
    </source>
</evidence>
<keyword evidence="4 6" id="KW-1133">Transmembrane helix</keyword>
<evidence type="ECO:0000256" key="5">
    <source>
        <dbReference type="ARBA" id="ARBA00023136"/>
    </source>
</evidence>
<comment type="subcellular location">
    <subcellularLocation>
        <location evidence="1">Membrane</location>
        <topology evidence="1">Multi-pass membrane protein</topology>
    </subcellularLocation>
</comment>
<keyword evidence="5 6" id="KW-0472">Membrane</keyword>
<evidence type="ECO:0000256" key="3">
    <source>
        <dbReference type="ARBA" id="ARBA00022692"/>
    </source>
</evidence>
<dbReference type="NCBIfam" id="TIGR03718">
    <property type="entry name" value="R_switched_Alx"/>
    <property type="match status" value="1"/>
</dbReference>
<feature type="transmembrane region" description="Helical" evidence="6">
    <location>
        <begin position="92"/>
        <end position="111"/>
    </location>
</feature>
<reference evidence="7" key="1">
    <citation type="journal article" date="2020" name="mSystems">
        <title>Genome- and Community-Level Interaction Insights into Carbon Utilization and Element Cycling Functions of Hydrothermarchaeota in Hydrothermal Sediment.</title>
        <authorList>
            <person name="Zhou Z."/>
            <person name="Liu Y."/>
            <person name="Xu W."/>
            <person name="Pan J."/>
            <person name="Luo Z.H."/>
            <person name="Li M."/>
        </authorList>
    </citation>
    <scope>NUCLEOTIDE SEQUENCE [LARGE SCALE GENOMIC DNA]</scope>
    <source>
        <strain evidence="7">SpSt-479</strain>
    </source>
</reference>
<feature type="transmembrane region" description="Helical" evidence="6">
    <location>
        <begin position="117"/>
        <end position="134"/>
    </location>
</feature>
<dbReference type="InterPro" id="IPR005496">
    <property type="entry name" value="Integral_membrane_TerC"/>
</dbReference>
<evidence type="ECO:0000256" key="6">
    <source>
        <dbReference type="SAM" id="Phobius"/>
    </source>
</evidence>
<evidence type="ECO:0000256" key="1">
    <source>
        <dbReference type="ARBA" id="ARBA00004141"/>
    </source>
</evidence>
<evidence type="ECO:0000313" key="7">
    <source>
        <dbReference type="EMBL" id="HFI91116.1"/>
    </source>
</evidence>